<feature type="transmembrane region" description="Helical" evidence="1">
    <location>
        <begin position="86"/>
        <end position="111"/>
    </location>
</feature>
<accession>A0A3P8NLF3</accession>
<feature type="transmembrane region" description="Helical" evidence="1">
    <location>
        <begin position="55"/>
        <end position="80"/>
    </location>
</feature>
<dbReference type="Proteomes" id="UP000265100">
    <property type="component" value="Chromosome 17"/>
</dbReference>
<reference evidence="3" key="2">
    <citation type="submission" date="2023-03" db="EMBL/GenBank/DDBJ databases">
        <authorList>
            <consortium name="Wellcome Sanger Institute Data Sharing"/>
        </authorList>
    </citation>
    <scope>NUCLEOTIDE SEQUENCE [LARGE SCALE GENOMIC DNA]</scope>
</reference>
<feature type="transmembrane region" description="Helical" evidence="1">
    <location>
        <begin position="20"/>
        <end position="43"/>
    </location>
</feature>
<keyword evidence="1" id="KW-1133">Transmembrane helix</keyword>
<keyword evidence="3" id="KW-1185">Reference proteome</keyword>
<sequence>WSSCLAVWLSFDCFLFYFDIWFSQVTFFGFYFLSLSSHLVDFLPCSLLEFWNTLCTIYAALSVTTLFVLLYGVCLIILFITTLKEMLLIVFVFLSFCLWACFCIGISYIFVPLISLSLPLKCNCIFSKRLLHFNYVSNIRL</sequence>
<dbReference type="GeneTree" id="ENSGT00940000180345"/>
<evidence type="ECO:0000256" key="1">
    <source>
        <dbReference type="SAM" id="Phobius"/>
    </source>
</evidence>
<evidence type="ECO:0000313" key="2">
    <source>
        <dbReference type="Ensembl" id="ENSACLP00000005645.1"/>
    </source>
</evidence>
<dbReference type="Ensembl" id="ENSACLT00000005767.1">
    <property type="protein sequence ID" value="ENSACLP00000005645.1"/>
    <property type="gene ID" value="ENSACLG00000003807.1"/>
</dbReference>
<reference evidence="2" key="3">
    <citation type="submission" date="2025-08" db="UniProtKB">
        <authorList>
            <consortium name="Ensembl"/>
        </authorList>
    </citation>
    <scope>IDENTIFICATION</scope>
</reference>
<reference evidence="2 3" key="1">
    <citation type="submission" date="2018-05" db="EMBL/GenBank/DDBJ databases">
        <authorList>
            <person name="Datahose"/>
        </authorList>
    </citation>
    <scope>NUCLEOTIDE SEQUENCE</scope>
</reference>
<name>A0A3P8NLF3_ASTCA</name>
<protein>
    <submittedName>
        <fullName evidence="2">Uncharacterized protein</fullName>
    </submittedName>
</protein>
<proteinExistence type="predicted"/>
<evidence type="ECO:0000313" key="3">
    <source>
        <dbReference type="Proteomes" id="UP000265100"/>
    </source>
</evidence>
<dbReference type="AlphaFoldDB" id="A0A3P8NLF3"/>
<reference evidence="2" key="4">
    <citation type="submission" date="2025-09" db="UniProtKB">
        <authorList>
            <consortium name="Ensembl"/>
        </authorList>
    </citation>
    <scope>IDENTIFICATION</scope>
</reference>
<organism evidence="2 3">
    <name type="scientific">Astatotilapia calliptera</name>
    <name type="common">Eastern happy</name>
    <name type="synonym">Chromis callipterus</name>
    <dbReference type="NCBI Taxonomy" id="8154"/>
    <lineage>
        <taxon>Eukaryota</taxon>
        <taxon>Metazoa</taxon>
        <taxon>Chordata</taxon>
        <taxon>Craniata</taxon>
        <taxon>Vertebrata</taxon>
        <taxon>Euteleostomi</taxon>
        <taxon>Actinopterygii</taxon>
        <taxon>Neopterygii</taxon>
        <taxon>Teleostei</taxon>
        <taxon>Neoteleostei</taxon>
        <taxon>Acanthomorphata</taxon>
        <taxon>Ovalentaria</taxon>
        <taxon>Cichlomorphae</taxon>
        <taxon>Cichliformes</taxon>
        <taxon>Cichlidae</taxon>
        <taxon>African cichlids</taxon>
        <taxon>Pseudocrenilabrinae</taxon>
        <taxon>Haplochromini</taxon>
        <taxon>Astatotilapia</taxon>
    </lineage>
</organism>
<keyword evidence="1" id="KW-0812">Transmembrane</keyword>
<keyword evidence="1" id="KW-0472">Membrane</keyword>